<dbReference type="GO" id="GO:0016036">
    <property type="term" value="P:cellular response to phosphate starvation"/>
    <property type="evidence" value="ECO:0007669"/>
    <property type="project" value="TreeGrafter"/>
</dbReference>
<dbReference type="CDD" id="cd00075">
    <property type="entry name" value="HATPase"/>
    <property type="match status" value="1"/>
</dbReference>
<dbReference type="EC" id="2.7.13.3" evidence="3"/>
<keyword evidence="9" id="KW-0067">ATP-binding</keyword>
<evidence type="ECO:0000313" key="16">
    <source>
        <dbReference type="Proteomes" id="UP000195442"/>
    </source>
</evidence>
<evidence type="ECO:0000259" key="14">
    <source>
        <dbReference type="PROSITE" id="PS50112"/>
    </source>
</evidence>
<reference evidence="16" key="1">
    <citation type="submission" date="2017-02" db="EMBL/GenBank/DDBJ databases">
        <authorList>
            <person name="Daims H."/>
        </authorList>
    </citation>
    <scope>NUCLEOTIDE SEQUENCE [LARGE SCALE GENOMIC DNA]</scope>
</reference>
<keyword evidence="11 12" id="KW-0472">Membrane</keyword>
<comment type="catalytic activity">
    <reaction evidence="1">
        <text>ATP + protein L-histidine = ADP + protein N-phospho-L-histidine.</text>
        <dbReference type="EC" id="2.7.13.3"/>
    </reaction>
</comment>
<dbReference type="InterPro" id="IPR036890">
    <property type="entry name" value="HATPase_C_sf"/>
</dbReference>
<dbReference type="SUPFAM" id="SSF47384">
    <property type="entry name" value="Homodimeric domain of signal transducing histidine kinase"/>
    <property type="match status" value="1"/>
</dbReference>
<feature type="domain" description="Histidine kinase" evidence="13">
    <location>
        <begin position="384"/>
        <end position="602"/>
    </location>
</feature>
<dbReference type="InterPro" id="IPR050351">
    <property type="entry name" value="BphY/WalK/GraS-like"/>
</dbReference>
<evidence type="ECO:0000256" key="8">
    <source>
        <dbReference type="ARBA" id="ARBA00022777"/>
    </source>
</evidence>
<evidence type="ECO:0000313" key="15">
    <source>
        <dbReference type="EMBL" id="SJM93371.1"/>
    </source>
</evidence>
<dbReference type="SUPFAM" id="SSF55785">
    <property type="entry name" value="PYP-like sensor domain (PAS domain)"/>
    <property type="match status" value="1"/>
</dbReference>
<dbReference type="AlphaFoldDB" id="A0A1R4HBG0"/>
<dbReference type="Proteomes" id="UP000195442">
    <property type="component" value="Unassembled WGS sequence"/>
</dbReference>
<dbReference type="InterPro" id="IPR035965">
    <property type="entry name" value="PAS-like_dom_sf"/>
</dbReference>
<evidence type="ECO:0000256" key="9">
    <source>
        <dbReference type="ARBA" id="ARBA00022840"/>
    </source>
</evidence>
<keyword evidence="5" id="KW-0597">Phosphoprotein</keyword>
<evidence type="ECO:0000256" key="4">
    <source>
        <dbReference type="ARBA" id="ARBA00022475"/>
    </source>
</evidence>
<keyword evidence="16" id="KW-1185">Reference proteome</keyword>
<sequence length="608" mass="68208">MKKITEERFGLVMIIATLVVIVLIAGQFLVHRQKNRDKAVRTEGRNVVHLLTNLSYEQLVPPQRQNSILDLLNSRQIGSDFAYAVVVNTSGQPLATSASGVALIPPADLQKDKTLWATEHEFQTQADQRTVLEFRGPILTQGELVGYVRVGYFKPQLELQELPFIAQLALPIFLLVPLTYVLIRRELKPIKEANKEINQAMQRQHISMATDSSDNFQDFMRNFKLFVHEIDRRFSELNDQNLKTKATTHTLNYNRQRIESALQALPDAVLVMDETGKATFANSKLKTATGYSLASIIGTKPNEWCEDKEVSDLLAKYYNNQSRLHRSDSVDFKPPHNPETTLAVSAYPLFTPKDTETIFGTLVIFQDKTHDILAKIARDQFIGNVAHELKSPLNVIHMSAEALLDESNTSTDERIHTINIINDEVERLSSLITNLLNITMMEAGTMILDYQRVKVFDFLQDTLDSVARGGTADDTQFDVQLSNNLSTLEIDKNLLRVALNNLLTNAVKYNKPNGKVTLFADETDDELTIKISDTGIGISDQDQEHIFDKFYRSENDAVRQKPGHGLGLALAKEIIESHGGKLSLQSTLGVGSTFTVTLKKTSSLLKAR</sequence>
<evidence type="ECO:0000256" key="11">
    <source>
        <dbReference type="ARBA" id="ARBA00023136"/>
    </source>
</evidence>
<dbReference type="EMBL" id="FUKJ01000254">
    <property type="protein sequence ID" value="SJM93371.1"/>
    <property type="molecule type" value="Genomic_DNA"/>
</dbReference>
<protein>
    <recommendedName>
        <fullName evidence="3">histidine kinase</fullName>
        <ecNumber evidence="3">2.7.13.3</ecNumber>
    </recommendedName>
</protein>
<dbReference type="GO" id="GO:0006355">
    <property type="term" value="P:regulation of DNA-templated transcription"/>
    <property type="evidence" value="ECO:0007669"/>
    <property type="project" value="InterPro"/>
</dbReference>
<feature type="domain" description="PAS" evidence="14">
    <location>
        <begin position="254"/>
        <end position="298"/>
    </location>
</feature>
<dbReference type="CDD" id="cd00082">
    <property type="entry name" value="HisKA"/>
    <property type="match status" value="1"/>
</dbReference>
<dbReference type="Pfam" id="PF00989">
    <property type="entry name" value="PAS"/>
    <property type="match status" value="1"/>
</dbReference>
<proteinExistence type="predicted"/>
<keyword evidence="4" id="KW-1003">Cell membrane</keyword>
<dbReference type="GO" id="GO:0004721">
    <property type="term" value="F:phosphoprotein phosphatase activity"/>
    <property type="evidence" value="ECO:0007669"/>
    <property type="project" value="TreeGrafter"/>
</dbReference>
<dbReference type="CDD" id="cd00130">
    <property type="entry name" value="PAS"/>
    <property type="match status" value="1"/>
</dbReference>
<dbReference type="InterPro" id="IPR036097">
    <property type="entry name" value="HisK_dim/P_sf"/>
</dbReference>
<comment type="subcellular location">
    <subcellularLocation>
        <location evidence="2">Cell membrane</location>
    </subcellularLocation>
</comment>
<dbReference type="SMART" id="SM00091">
    <property type="entry name" value="PAS"/>
    <property type="match status" value="1"/>
</dbReference>
<dbReference type="PANTHER" id="PTHR45453:SF1">
    <property type="entry name" value="PHOSPHATE REGULON SENSOR PROTEIN PHOR"/>
    <property type="match status" value="1"/>
</dbReference>
<keyword evidence="6 15" id="KW-0808">Transferase</keyword>
<dbReference type="PANTHER" id="PTHR45453">
    <property type="entry name" value="PHOSPHATE REGULON SENSOR PROTEIN PHOR"/>
    <property type="match status" value="1"/>
</dbReference>
<dbReference type="PROSITE" id="PS50109">
    <property type="entry name" value="HIS_KIN"/>
    <property type="match status" value="1"/>
</dbReference>
<dbReference type="Pfam" id="PF00512">
    <property type="entry name" value="HisKA"/>
    <property type="match status" value="1"/>
</dbReference>
<evidence type="ECO:0000256" key="5">
    <source>
        <dbReference type="ARBA" id="ARBA00022553"/>
    </source>
</evidence>
<evidence type="ECO:0000256" key="6">
    <source>
        <dbReference type="ARBA" id="ARBA00022679"/>
    </source>
</evidence>
<evidence type="ECO:0000256" key="7">
    <source>
        <dbReference type="ARBA" id="ARBA00022741"/>
    </source>
</evidence>
<dbReference type="RefSeq" id="WP_087147352.1">
    <property type="nucleotide sequence ID" value="NZ_FUKJ01000254.1"/>
</dbReference>
<keyword evidence="7" id="KW-0547">Nucleotide-binding</keyword>
<feature type="transmembrane region" description="Helical" evidence="12">
    <location>
        <begin position="9"/>
        <end position="30"/>
    </location>
</feature>
<name>A0A1R4HBG0_9GAMM</name>
<dbReference type="InterPro" id="IPR000014">
    <property type="entry name" value="PAS"/>
</dbReference>
<dbReference type="SMART" id="SM00388">
    <property type="entry name" value="HisKA"/>
    <property type="match status" value="1"/>
</dbReference>
<accession>A0A1R4HBG0</accession>
<evidence type="ECO:0000256" key="10">
    <source>
        <dbReference type="ARBA" id="ARBA00023012"/>
    </source>
</evidence>
<evidence type="ECO:0000256" key="3">
    <source>
        <dbReference type="ARBA" id="ARBA00012438"/>
    </source>
</evidence>
<keyword evidence="8 15" id="KW-0418">Kinase</keyword>
<dbReference type="GO" id="GO:0005524">
    <property type="term" value="F:ATP binding"/>
    <property type="evidence" value="ECO:0007669"/>
    <property type="project" value="UniProtKB-KW"/>
</dbReference>
<evidence type="ECO:0000256" key="1">
    <source>
        <dbReference type="ARBA" id="ARBA00000085"/>
    </source>
</evidence>
<evidence type="ECO:0000256" key="12">
    <source>
        <dbReference type="SAM" id="Phobius"/>
    </source>
</evidence>
<dbReference type="OrthoDB" id="9792686at2"/>
<dbReference type="GO" id="GO:0005886">
    <property type="term" value="C:plasma membrane"/>
    <property type="evidence" value="ECO:0007669"/>
    <property type="project" value="UniProtKB-SubCell"/>
</dbReference>
<dbReference type="Gene3D" id="3.30.565.10">
    <property type="entry name" value="Histidine kinase-like ATPase, C-terminal domain"/>
    <property type="match status" value="1"/>
</dbReference>
<dbReference type="Gene3D" id="3.30.450.20">
    <property type="entry name" value="PAS domain"/>
    <property type="match status" value="1"/>
</dbReference>
<dbReference type="InterPro" id="IPR004358">
    <property type="entry name" value="Sig_transdc_His_kin-like_C"/>
</dbReference>
<dbReference type="SMART" id="SM00387">
    <property type="entry name" value="HATPase_c"/>
    <property type="match status" value="1"/>
</dbReference>
<dbReference type="InterPro" id="IPR013767">
    <property type="entry name" value="PAS_fold"/>
</dbReference>
<dbReference type="Pfam" id="PF02518">
    <property type="entry name" value="HATPase_c"/>
    <property type="match status" value="1"/>
</dbReference>
<dbReference type="PROSITE" id="PS50112">
    <property type="entry name" value="PAS"/>
    <property type="match status" value="1"/>
</dbReference>
<keyword evidence="12" id="KW-0812">Transmembrane</keyword>
<dbReference type="SUPFAM" id="SSF55874">
    <property type="entry name" value="ATPase domain of HSP90 chaperone/DNA topoisomerase II/histidine kinase"/>
    <property type="match status" value="1"/>
</dbReference>
<gene>
    <name evidence="15" type="ORF">CRENPOLYSF2_3270006</name>
</gene>
<dbReference type="FunFam" id="3.30.565.10:FF:000023">
    <property type="entry name" value="PAS domain-containing sensor histidine kinase"/>
    <property type="match status" value="1"/>
</dbReference>
<evidence type="ECO:0000256" key="2">
    <source>
        <dbReference type="ARBA" id="ARBA00004236"/>
    </source>
</evidence>
<dbReference type="InterPro" id="IPR003661">
    <property type="entry name" value="HisK_dim/P_dom"/>
</dbReference>
<dbReference type="GO" id="GO:0000155">
    <property type="term" value="F:phosphorelay sensor kinase activity"/>
    <property type="evidence" value="ECO:0007669"/>
    <property type="project" value="InterPro"/>
</dbReference>
<dbReference type="InterPro" id="IPR003594">
    <property type="entry name" value="HATPase_dom"/>
</dbReference>
<organism evidence="15 16">
    <name type="scientific">Crenothrix polyspora</name>
    <dbReference type="NCBI Taxonomy" id="360316"/>
    <lineage>
        <taxon>Bacteria</taxon>
        <taxon>Pseudomonadati</taxon>
        <taxon>Pseudomonadota</taxon>
        <taxon>Gammaproteobacteria</taxon>
        <taxon>Methylococcales</taxon>
        <taxon>Crenotrichaceae</taxon>
        <taxon>Crenothrix</taxon>
    </lineage>
</organism>
<dbReference type="InterPro" id="IPR005467">
    <property type="entry name" value="His_kinase_dom"/>
</dbReference>
<dbReference type="NCBIfam" id="TIGR00229">
    <property type="entry name" value="sensory_box"/>
    <property type="match status" value="1"/>
</dbReference>
<keyword evidence="10" id="KW-0902">Two-component regulatory system</keyword>
<dbReference type="Gene3D" id="1.10.287.130">
    <property type="match status" value="1"/>
</dbReference>
<evidence type="ECO:0000259" key="13">
    <source>
        <dbReference type="PROSITE" id="PS50109"/>
    </source>
</evidence>
<dbReference type="PRINTS" id="PR00344">
    <property type="entry name" value="BCTRLSENSOR"/>
</dbReference>
<keyword evidence="12" id="KW-1133">Transmembrane helix</keyword>